<sequence length="149" mass="16923">MRSLISSSDPSSSKVLLQPLANVNSKMWWCTILHKPHINSVGEWQILKELWQTQVPKRTSSMLCRRPTDGAARRCPMCIKRVLPTRDLVYFPREALTTPSDLSNRNVRKCTLSDMVNRERPNLSNRFSPKNGMSRDNCGIPSPPNFVGA</sequence>
<proteinExistence type="predicted"/>
<dbReference type="AlphaFoldDB" id="D7EKU8"/>
<feature type="region of interest" description="Disordered" evidence="1">
    <location>
        <begin position="121"/>
        <end position="149"/>
    </location>
</feature>
<evidence type="ECO:0000313" key="2">
    <source>
        <dbReference type="EMBL" id="EFA11699.1"/>
    </source>
</evidence>
<evidence type="ECO:0000313" key="3">
    <source>
        <dbReference type="Proteomes" id="UP000007266"/>
    </source>
</evidence>
<name>D7EKU8_TRICA</name>
<dbReference type="InParanoid" id="D7EKU8"/>
<dbReference type="Proteomes" id="UP000007266">
    <property type="component" value="Unassembled WGS sequence"/>
</dbReference>
<accession>D7EKU8</accession>
<evidence type="ECO:0000256" key="1">
    <source>
        <dbReference type="SAM" id="MobiDB-lite"/>
    </source>
</evidence>
<dbReference type="HOGENOM" id="CLU_1752090_0_0_1"/>
<protein>
    <submittedName>
        <fullName evidence="2">Uncharacterized protein</fullName>
    </submittedName>
</protein>
<reference evidence="2 3" key="1">
    <citation type="journal article" date="2008" name="Nature">
        <title>The genome of the model beetle and pest Tribolium castaneum.</title>
        <authorList>
            <consortium name="Tribolium Genome Sequencing Consortium"/>
            <person name="Richards S."/>
            <person name="Gibbs R.A."/>
            <person name="Weinstock G.M."/>
            <person name="Brown S.J."/>
            <person name="Denell R."/>
            <person name="Beeman R.W."/>
            <person name="Gibbs R."/>
            <person name="Beeman R.W."/>
            <person name="Brown S.J."/>
            <person name="Bucher G."/>
            <person name="Friedrich M."/>
            <person name="Grimmelikhuijzen C.J."/>
            <person name="Klingler M."/>
            <person name="Lorenzen M."/>
            <person name="Richards S."/>
            <person name="Roth S."/>
            <person name="Schroder R."/>
            <person name="Tautz D."/>
            <person name="Zdobnov E.M."/>
            <person name="Muzny D."/>
            <person name="Gibbs R.A."/>
            <person name="Weinstock G.M."/>
            <person name="Attaway T."/>
            <person name="Bell S."/>
            <person name="Buhay C.J."/>
            <person name="Chandrabose M.N."/>
            <person name="Chavez D."/>
            <person name="Clerk-Blankenburg K.P."/>
            <person name="Cree A."/>
            <person name="Dao M."/>
            <person name="Davis C."/>
            <person name="Chacko J."/>
            <person name="Dinh H."/>
            <person name="Dugan-Rocha S."/>
            <person name="Fowler G."/>
            <person name="Garner T.T."/>
            <person name="Garnes J."/>
            <person name="Gnirke A."/>
            <person name="Hawes A."/>
            <person name="Hernandez J."/>
            <person name="Hines S."/>
            <person name="Holder M."/>
            <person name="Hume J."/>
            <person name="Jhangiani S.N."/>
            <person name="Joshi V."/>
            <person name="Khan Z.M."/>
            <person name="Jackson L."/>
            <person name="Kovar C."/>
            <person name="Kowis A."/>
            <person name="Lee S."/>
            <person name="Lewis L.R."/>
            <person name="Margolis J."/>
            <person name="Morgan M."/>
            <person name="Nazareth L.V."/>
            <person name="Nguyen N."/>
            <person name="Okwuonu G."/>
            <person name="Parker D."/>
            <person name="Richards S."/>
            <person name="Ruiz S.J."/>
            <person name="Santibanez J."/>
            <person name="Savard J."/>
            <person name="Scherer S.E."/>
            <person name="Schneider B."/>
            <person name="Sodergren E."/>
            <person name="Tautz D."/>
            <person name="Vattahil S."/>
            <person name="Villasana D."/>
            <person name="White C.S."/>
            <person name="Wright R."/>
            <person name="Park Y."/>
            <person name="Beeman R.W."/>
            <person name="Lord J."/>
            <person name="Oppert B."/>
            <person name="Lorenzen M."/>
            <person name="Brown S."/>
            <person name="Wang L."/>
            <person name="Savard J."/>
            <person name="Tautz D."/>
            <person name="Richards S."/>
            <person name="Weinstock G."/>
            <person name="Gibbs R.A."/>
            <person name="Liu Y."/>
            <person name="Worley K."/>
            <person name="Weinstock G."/>
            <person name="Elsik C.G."/>
            <person name="Reese J.T."/>
            <person name="Elhaik E."/>
            <person name="Landan G."/>
            <person name="Graur D."/>
            <person name="Arensburger P."/>
            <person name="Atkinson P."/>
            <person name="Beeman R.W."/>
            <person name="Beidler J."/>
            <person name="Brown S.J."/>
            <person name="Demuth J.P."/>
            <person name="Drury D.W."/>
            <person name="Du Y.Z."/>
            <person name="Fujiwara H."/>
            <person name="Lorenzen M."/>
            <person name="Maselli V."/>
            <person name="Osanai M."/>
            <person name="Park Y."/>
            <person name="Robertson H.M."/>
            <person name="Tu Z."/>
            <person name="Wang J.J."/>
            <person name="Wang S."/>
            <person name="Richards S."/>
            <person name="Song H."/>
            <person name="Zhang L."/>
            <person name="Sodergren E."/>
            <person name="Werner D."/>
            <person name="Stanke M."/>
            <person name="Morgenstern B."/>
            <person name="Solovyev V."/>
            <person name="Kosarev P."/>
            <person name="Brown G."/>
            <person name="Chen H.C."/>
            <person name="Ermolaeva O."/>
            <person name="Hlavina W."/>
            <person name="Kapustin Y."/>
            <person name="Kiryutin B."/>
            <person name="Kitts P."/>
            <person name="Maglott D."/>
            <person name="Pruitt K."/>
            <person name="Sapojnikov V."/>
            <person name="Souvorov A."/>
            <person name="Mackey A.J."/>
            <person name="Waterhouse R.M."/>
            <person name="Wyder S."/>
            <person name="Zdobnov E.M."/>
            <person name="Zdobnov E.M."/>
            <person name="Wyder S."/>
            <person name="Kriventseva E.V."/>
            <person name="Kadowaki T."/>
            <person name="Bork P."/>
            <person name="Aranda M."/>
            <person name="Bao R."/>
            <person name="Beermann A."/>
            <person name="Berns N."/>
            <person name="Bolognesi R."/>
            <person name="Bonneton F."/>
            <person name="Bopp D."/>
            <person name="Brown S.J."/>
            <person name="Bucher G."/>
            <person name="Butts T."/>
            <person name="Chaumot A."/>
            <person name="Denell R.E."/>
            <person name="Ferrier D.E."/>
            <person name="Friedrich M."/>
            <person name="Gordon C.M."/>
            <person name="Jindra M."/>
            <person name="Klingler M."/>
            <person name="Lan Q."/>
            <person name="Lattorff H.M."/>
            <person name="Laudet V."/>
            <person name="von Levetsow C."/>
            <person name="Liu Z."/>
            <person name="Lutz R."/>
            <person name="Lynch J.A."/>
            <person name="da Fonseca R.N."/>
            <person name="Posnien N."/>
            <person name="Reuter R."/>
            <person name="Roth S."/>
            <person name="Savard J."/>
            <person name="Schinko J.B."/>
            <person name="Schmitt C."/>
            <person name="Schoppmeier M."/>
            <person name="Schroder R."/>
            <person name="Shippy T.D."/>
            <person name="Simonnet F."/>
            <person name="Marques-Souza H."/>
            <person name="Tautz D."/>
            <person name="Tomoyasu Y."/>
            <person name="Trauner J."/>
            <person name="Van der Zee M."/>
            <person name="Vervoort M."/>
            <person name="Wittkopp N."/>
            <person name="Wimmer E.A."/>
            <person name="Yang X."/>
            <person name="Jones A.K."/>
            <person name="Sattelle D.B."/>
            <person name="Ebert P.R."/>
            <person name="Nelson D."/>
            <person name="Scott J.G."/>
            <person name="Beeman R.W."/>
            <person name="Muthukrishnan S."/>
            <person name="Kramer K.J."/>
            <person name="Arakane Y."/>
            <person name="Beeman R.W."/>
            <person name="Zhu Q."/>
            <person name="Hogenkamp D."/>
            <person name="Dixit R."/>
            <person name="Oppert B."/>
            <person name="Jiang H."/>
            <person name="Zou Z."/>
            <person name="Marshall J."/>
            <person name="Elpidina E."/>
            <person name="Vinokurov K."/>
            <person name="Oppert C."/>
            <person name="Zou Z."/>
            <person name="Evans J."/>
            <person name="Lu Z."/>
            <person name="Zhao P."/>
            <person name="Sumathipala N."/>
            <person name="Altincicek B."/>
            <person name="Vilcinskas A."/>
            <person name="Williams M."/>
            <person name="Hultmark D."/>
            <person name="Hetru C."/>
            <person name="Jiang H."/>
            <person name="Grimmelikhuijzen C.J."/>
            <person name="Hauser F."/>
            <person name="Cazzamali G."/>
            <person name="Williamson M."/>
            <person name="Park Y."/>
            <person name="Li B."/>
            <person name="Tanaka Y."/>
            <person name="Predel R."/>
            <person name="Neupert S."/>
            <person name="Schachtner J."/>
            <person name="Verleyen P."/>
            <person name="Raible F."/>
            <person name="Bork P."/>
            <person name="Friedrich M."/>
            <person name="Walden K.K."/>
            <person name="Robertson H.M."/>
            <person name="Angeli S."/>
            <person name="Foret S."/>
            <person name="Bucher G."/>
            <person name="Schuetz S."/>
            <person name="Maleszka R."/>
            <person name="Wimmer E.A."/>
            <person name="Beeman R.W."/>
            <person name="Lorenzen M."/>
            <person name="Tomoyasu Y."/>
            <person name="Miller S.C."/>
            <person name="Grossmann D."/>
            <person name="Bucher G."/>
        </authorList>
    </citation>
    <scope>NUCLEOTIDE SEQUENCE [LARGE SCALE GENOMIC DNA]</scope>
    <source>
        <strain evidence="2 3">Georgia GA2</strain>
    </source>
</reference>
<keyword evidence="3" id="KW-1185">Reference proteome</keyword>
<organism evidence="2 3">
    <name type="scientific">Tribolium castaneum</name>
    <name type="common">Red flour beetle</name>
    <dbReference type="NCBI Taxonomy" id="7070"/>
    <lineage>
        <taxon>Eukaryota</taxon>
        <taxon>Metazoa</taxon>
        <taxon>Ecdysozoa</taxon>
        <taxon>Arthropoda</taxon>
        <taxon>Hexapoda</taxon>
        <taxon>Insecta</taxon>
        <taxon>Pterygota</taxon>
        <taxon>Neoptera</taxon>
        <taxon>Endopterygota</taxon>
        <taxon>Coleoptera</taxon>
        <taxon>Polyphaga</taxon>
        <taxon>Cucujiformia</taxon>
        <taxon>Tenebrionidae</taxon>
        <taxon>Tenebrionidae incertae sedis</taxon>
        <taxon>Tribolium</taxon>
    </lineage>
</organism>
<reference evidence="2 3" key="2">
    <citation type="journal article" date="2010" name="Nucleic Acids Res.">
        <title>BeetleBase in 2010: revisions to provide comprehensive genomic information for Tribolium castaneum.</title>
        <authorList>
            <person name="Kim H.S."/>
            <person name="Murphy T."/>
            <person name="Xia J."/>
            <person name="Caragea D."/>
            <person name="Park Y."/>
            <person name="Beeman R.W."/>
            <person name="Lorenzen M.D."/>
            <person name="Butcher S."/>
            <person name="Manak J.R."/>
            <person name="Brown S.J."/>
        </authorList>
    </citation>
    <scope>NUCLEOTIDE SEQUENCE [LARGE SCALE GENOMIC DNA]</scope>
    <source>
        <strain evidence="2 3">Georgia GA2</strain>
    </source>
</reference>
<gene>
    <name evidence="2" type="primary">GLEAN_02156</name>
    <name evidence="2" type="ORF">TcasGA2_TC002156</name>
</gene>
<dbReference type="EMBL" id="KQ971610">
    <property type="protein sequence ID" value="EFA11699.1"/>
    <property type="molecule type" value="Genomic_DNA"/>
</dbReference>